<dbReference type="Gene3D" id="3.30.1380.20">
    <property type="entry name" value="Trafficking protein particle complex subunit 3"/>
    <property type="match status" value="1"/>
</dbReference>
<comment type="caution">
    <text evidence="1">The sequence shown here is derived from an EMBL/GenBank/DDBJ whole genome shotgun (WGS) entry which is preliminary data.</text>
</comment>
<dbReference type="AlphaFoldDB" id="A0A1G2DWT6"/>
<evidence type="ECO:0000313" key="2">
    <source>
        <dbReference type="Proteomes" id="UP000178893"/>
    </source>
</evidence>
<name>A0A1G2DWT6_9BACT</name>
<accession>A0A1G2DWT6</accession>
<protein>
    <recommendedName>
        <fullName evidence="3">4-vinyl reductase 4VR domain-containing protein</fullName>
    </recommendedName>
</protein>
<dbReference type="InterPro" id="IPR024096">
    <property type="entry name" value="NO_sig/Golgi_transp_ligand-bd"/>
</dbReference>
<organism evidence="1 2">
    <name type="scientific">Candidatus Nealsonbacteria bacterium RBG_13_37_56</name>
    <dbReference type="NCBI Taxonomy" id="1801661"/>
    <lineage>
        <taxon>Bacteria</taxon>
        <taxon>Candidatus Nealsoniibacteriota</taxon>
    </lineage>
</organism>
<gene>
    <name evidence="1" type="ORF">A2V72_02030</name>
</gene>
<sequence length="196" mass="22723">MLTKKEADKLIGLSGESRGMNIKIDLDYIFEKYGEKGIKKIEERIIQLGYPLKYKEIEPMGFYPVGLEAIVLVSIKDVFDLNEKQVEEMGVSVVKFSLFMKIFMKYLGSLALIANEIPKIWKEHYTIGKLIMPDFSDEKKYAIIREEGFKIHPVYCDIHKGYFSKVAQMVVKAPAICQETKCMFKGDPYHEFLLTW</sequence>
<dbReference type="Proteomes" id="UP000178893">
    <property type="component" value="Unassembled WGS sequence"/>
</dbReference>
<proteinExistence type="predicted"/>
<evidence type="ECO:0000313" key="1">
    <source>
        <dbReference type="EMBL" id="OGZ18017.1"/>
    </source>
</evidence>
<dbReference type="SUPFAM" id="SSF111126">
    <property type="entry name" value="Ligand-binding domain in the NO signalling and Golgi transport"/>
    <property type="match status" value="1"/>
</dbReference>
<reference evidence="1 2" key="1">
    <citation type="journal article" date="2016" name="Nat. Commun.">
        <title>Thousands of microbial genomes shed light on interconnected biogeochemical processes in an aquifer system.</title>
        <authorList>
            <person name="Anantharaman K."/>
            <person name="Brown C.T."/>
            <person name="Hug L.A."/>
            <person name="Sharon I."/>
            <person name="Castelle C.J."/>
            <person name="Probst A.J."/>
            <person name="Thomas B.C."/>
            <person name="Singh A."/>
            <person name="Wilkins M.J."/>
            <person name="Karaoz U."/>
            <person name="Brodie E.L."/>
            <person name="Williams K.H."/>
            <person name="Hubbard S.S."/>
            <person name="Banfield J.F."/>
        </authorList>
    </citation>
    <scope>NUCLEOTIDE SEQUENCE [LARGE SCALE GENOMIC DNA]</scope>
</reference>
<dbReference type="EMBL" id="MHLW01000020">
    <property type="protein sequence ID" value="OGZ18017.1"/>
    <property type="molecule type" value="Genomic_DNA"/>
</dbReference>
<evidence type="ECO:0008006" key="3">
    <source>
        <dbReference type="Google" id="ProtNLM"/>
    </source>
</evidence>